<feature type="transmembrane region" description="Helical" evidence="7">
    <location>
        <begin position="179"/>
        <end position="201"/>
    </location>
</feature>
<keyword evidence="8" id="KW-1185">Reference proteome</keyword>
<dbReference type="OrthoDB" id="3648309at2759"/>
<dbReference type="Pfam" id="PF01184">
    <property type="entry name" value="Gpr1_Fun34_YaaH"/>
    <property type="match status" value="1"/>
</dbReference>
<proteinExistence type="inferred from homology"/>
<feature type="region of interest" description="Disordered" evidence="6">
    <location>
        <begin position="1"/>
        <end position="31"/>
    </location>
</feature>
<dbReference type="GeneID" id="54363490"/>
<evidence type="ECO:0000256" key="1">
    <source>
        <dbReference type="ARBA" id="ARBA00004141"/>
    </source>
</evidence>
<evidence type="ECO:0000256" key="2">
    <source>
        <dbReference type="ARBA" id="ARBA00005587"/>
    </source>
</evidence>
<evidence type="ECO:0000256" key="6">
    <source>
        <dbReference type="SAM" id="MobiDB-lite"/>
    </source>
</evidence>
<name>A0A6J3LW83_9PEZI</name>
<gene>
    <name evidence="9" type="ORF">K489DRAFT_383754</name>
</gene>
<evidence type="ECO:0000256" key="7">
    <source>
        <dbReference type="SAM" id="Phobius"/>
    </source>
</evidence>
<dbReference type="PANTHER" id="PTHR31123:SF4">
    <property type="entry name" value="PROTEIN ALCS"/>
    <property type="match status" value="1"/>
</dbReference>
<evidence type="ECO:0000256" key="5">
    <source>
        <dbReference type="ARBA" id="ARBA00023136"/>
    </source>
</evidence>
<dbReference type="PANTHER" id="PTHR31123">
    <property type="entry name" value="ACCUMULATION OF DYADS PROTEIN 2-RELATED"/>
    <property type="match status" value="1"/>
</dbReference>
<comment type="subcellular location">
    <subcellularLocation>
        <location evidence="1">Membrane</location>
        <topology evidence="1">Multi-pass membrane protein</topology>
    </subcellularLocation>
</comment>
<comment type="similarity">
    <text evidence="2">Belongs to the acetate uptake transporter (AceTr) (TC 2.A.96) family.</text>
</comment>
<reference evidence="9" key="1">
    <citation type="submission" date="2020-01" db="EMBL/GenBank/DDBJ databases">
        <authorList>
            <consortium name="DOE Joint Genome Institute"/>
            <person name="Haridas S."/>
            <person name="Albert R."/>
            <person name="Binder M."/>
            <person name="Bloem J."/>
            <person name="Labutti K."/>
            <person name="Salamov A."/>
            <person name="Andreopoulos B."/>
            <person name="Baker S.E."/>
            <person name="Barry K."/>
            <person name="Bills G."/>
            <person name="Bluhm B.H."/>
            <person name="Cannon C."/>
            <person name="Castanera R."/>
            <person name="Culley D.E."/>
            <person name="Daum C."/>
            <person name="Ezra D."/>
            <person name="Gonzalez J.B."/>
            <person name="Henrissat B."/>
            <person name="Kuo A."/>
            <person name="Liang C."/>
            <person name="Lipzen A."/>
            <person name="Lutzoni F."/>
            <person name="Magnuson J."/>
            <person name="Mondo S."/>
            <person name="Nolan M."/>
            <person name="Ohm R."/>
            <person name="Pangilinan J."/>
            <person name="Park H.-J."/>
            <person name="Ramirez L."/>
            <person name="Alfaro M."/>
            <person name="Sun H."/>
            <person name="Tritt A."/>
            <person name="Yoshinaga Y."/>
            <person name="Zwiers L.-H."/>
            <person name="Turgeon B.G."/>
            <person name="Goodwin S.B."/>
            <person name="Spatafora J.W."/>
            <person name="Crous P.W."/>
            <person name="Grigoriev I.V."/>
        </authorList>
    </citation>
    <scope>NUCLEOTIDE SEQUENCE</scope>
    <source>
        <strain evidence="9">CBS 342.82</strain>
    </source>
</reference>
<feature type="transmembrane region" description="Helical" evidence="7">
    <location>
        <begin position="245"/>
        <end position="265"/>
    </location>
</feature>
<feature type="transmembrane region" description="Helical" evidence="7">
    <location>
        <begin position="81"/>
        <end position="100"/>
    </location>
</feature>
<feature type="compositionally biased region" description="Basic and acidic residues" evidence="6">
    <location>
        <begin position="7"/>
        <end position="27"/>
    </location>
</feature>
<reference evidence="9" key="3">
    <citation type="submission" date="2025-08" db="UniProtKB">
        <authorList>
            <consortium name="RefSeq"/>
        </authorList>
    </citation>
    <scope>IDENTIFICATION</scope>
    <source>
        <strain evidence="9">CBS 342.82</strain>
    </source>
</reference>
<evidence type="ECO:0000256" key="3">
    <source>
        <dbReference type="ARBA" id="ARBA00022692"/>
    </source>
</evidence>
<dbReference type="GO" id="GO:0015123">
    <property type="term" value="F:acetate transmembrane transporter activity"/>
    <property type="evidence" value="ECO:0007669"/>
    <property type="project" value="TreeGrafter"/>
</dbReference>
<dbReference type="GO" id="GO:0005886">
    <property type="term" value="C:plasma membrane"/>
    <property type="evidence" value="ECO:0007669"/>
    <property type="project" value="TreeGrafter"/>
</dbReference>
<reference evidence="9" key="2">
    <citation type="submission" date="2020-04" db="EMBL/GenBank/DDBJ databases">
        <authorList>
            <consortium name="NCBI Genome Project"/>
        </authorList>
    </citation>
    <scope>NUCLEOTIDE SEQUENCE</scope>
    <source>
        <strain evidence="9">CBS 342.82</strain>
    </source>
</reference>
<feature type="transmembrane region" description="Helical" evidence="7">
    <location>
        <begin position="208"/>
        <end position="229"/>
    </location>
</feature>
<feature type="transmembrane region" description="Helical" evidence="7">
    <location>
        <begin position="112"/>
        <end position="132"/>
    </location>
</feature>
<evidence type="ECO:0000313" key="9">
    <source>
        <dbReference type="RefSeq" id="XP_033456560.1"/>
    </source>
</evidence>
<evidence type="ECO:0000313" key="8">
    <source>
        <dbReference type="Proteomes" id="UP000504637"/>
    </source>
</evidence>
<dbReference type="InterPro" id="IPR000791">
    <property type="entry name" value="Gpr1/Fun34/SatP-like"/>
</dbReference>
<dbReference type="RefSeq" id="XP_033456560.1">
    <property type="nucleotide sequence ID" value="XM_033605690.1"/>
</dbReference>
<dbReference type="AlphaFoldDB" id="A0A6J3LW83"/>
<evidence type="ECO:0008006" key="10">
    <source>
        <dbReference type="Google" id="ProtNLM"/>
    </source>
</evidence>
<keyword evidence="5 7" id="KW-0472">Membrane</keyword>
<keyword evidence="4 7" id="KW-1133">Transmembrane helix</keyword>
<dbReference type="InterPro" id="IPR051633">
    <property type="entry name" value="AceTr"/>
</dbReference>
<feature type="transmembrane region" description="Helical" evidence="7">
    <location>
        <begin position="139"/>
        <end position="159"/>
    </location>
</feature>
<accession>A0A6J3LW83</accession>
<evidence type="ECO:0000256" key="4">
    <source>
        <dbReference type="ARBA" id="ARBA00022989"/>
    </source>
</evidence>
<dbReference type="Proteomes" id="UP000504637">
    <property type="component" value="Unplaced"/>
</dbReference>
<keyword evidence="3 7" id="KW-0812">Transmembrane</keyword>
<protein>
    <recommendedName>
        <fullName evidence="10">GPR1/FUN34/YaaH-class plasma membrane protein</fullName>
    </recommendedName>
</protein>
<sequence>MTSRTARVNEDLEPPHSNDIPRERDYGYDLDDSEDRENALRKIHTSGALSISPELFEKIYLSPQNRVSGDLRGTFANPTPLAIGGFLIALTPLSCDLMGWRGSGGNGAASTGSFFFFGGLLMILGSIGEFILGNTFPMVVFGSFGAFWLSYGATLVPGFNAYGAYVGSTTGDLAGLQDAGFQSSFAFFQVFMGLLCTMYMILALRTNLIFFLIFLTLIPSFWTLAAAFWKLSEDPVGNAVLGNRLIYTSGACSFVTCILGWYLFLSIMMASLDFPFQLPVFDLSRYIKGASDREKARKKKKLYDA</sequence>
<organism evidence="9">
    <name type="scientific">Dissoconium aciculare CBS 342.82</name>
    <dbReference type="NCBI Taxonomy" id="1314786"/>
    <lineage>
        <taxon>Eukaryota</taxon>
        <taxon>Fungi</taxon>
        <taxon>Dikarya</taxon>
        <taxon>Ascomycota</taxon>
        <taxon>Pezizomycotina</taxon>
        <taxon>Dothideomycetes</taxon>
        <taxon>Dothideomycetidae</taxon>
        <taxon>Mycosphaerellales</taxon>
        <taxon>Dissoconiaceae</taxon>
        <taxon>Dissoconium</taxon>
    </lineage>
</organism>